<keyword evidence="4" id="KW-1185">Reference proteome</keyword>
<keyword evidence="2" id="KW-0812">Transmembrane</keyword>
<evidence type="ECO:0000313" key="3">
    <source>
        <dbReference type="EMBL" id="EFJ40750.1"/>
    </source>
</evidence>
<dbReference type="EMBL" id="GL378408">
    <property type="protein sequence ID" value="EFJ40750.1"/>
    <property type="molecule type" value="Genomic_DNA"/>
</dbReference>
<keyword evidence="1" id="KW-0175">Coiled coil</keyword>
<evidence type="ECO:0000256" key="1">
    <source>
        <dbReference type="SAM" id="Coils"/>
    </source>
</evidence>
<name>D8UHR1_VOLCA</name>
<feature type="transmembrane region" description="Helical" evidence="2">
    <location>
        <begin position="213"/>
        <end position="234"/>
    </location>
</feature>
<keyword evidence="2" id="KW-1133">Transmembrane helix</keyword>
<protein>
    <submittedName>
        <fullName evidence="3">Uncharacterized protein</fullName>
    </submittedName>
</protein>
<reference evidence="3 4" key="1">
    <citation type="journal article" date="2010" name="Science">
        <title>Genomic analysis of organismal complexity in the multicellular green alga Volvox carteri.</title>
        <authorList>
            <person name="Prochnik S.E."/>
            <person name="Umen J."/>
            <person name="Nedelcu A.M."/>
            <person name="Hallmann A."/>
            <person name="Miller S.M."/>
            <person name="Nishii I."/>
            <person name="Ferris P."/>
            <person name="Kuo A."/>
            <person name="Mitros T."/>
            <person name="Fritz-Laylin L.K."/>
            <person name="Hellsten U."/>
            <person name="Chapman J."/>
            <person name="Simakov O."/>
            <person name="Rensing S.A."/>
            <person name="Terry A."/>
            <person name="Pangilinan J."/>
            <person name="Kapitonov V."/>
            <person name="Jurka J."/>
            <person name="Salamov A."/>
            <person name="Shapiro H."/>
            <person name="Schmutz J."/>
            <person name="Grimwood J."/>
            <person name="Lindquist E."/>
            <person name="Lucas S."/>
            <person name="Grigoriev I.V."/>
            <person name="Schmitt R."/>
            <person name="Kirk D."/>
            <person name="Rokhsar D.S."/>
        </authorList>
    </citation>
    <scope>NUCLEOTIDE SEQUENCE [LARGE SCALE GENOMIC DNA]</scope>
    <source>
        <strain evidence="4">f. Nagariensis / Eve</strain>
    </source>
</reference>
<dbReference type="KEGG" id="vcn:VOLCADRAFT_99414"/>
<feature type="coiled-coil region" evidence="1">
    <location>
        <begin position="81"/>
        <end position="113"/>
    </location>
</feature>
<dbReference type="RefSeq" id="XP_002958216.1">
    <property type="nucleotide sequence ID" value="XM_002958170.1"/>
</dbReference>
<keyword evidence="2" id="KW-0472">Membrane</keyword>
<accession>D8UHR1</accession>
<dbReference type="InParanoid" id="D8UHR1"/>
<gene>
    <name evidence="3" type="ORF">VOLCADRAFT_99414</name>
</gene>
<sequence>MAQFNFVVIPAGEAGRVVPVVAHAAGAPAEEAGEAGVGNAGVAPIVPAAGAPAGNADEAGMDTEEDLPPLLEEDEGEEEYDEGVYNEEEELELEAEAAEAEAAELEAAEIEGKVIAASGVGISVPLAAMRSYTWAKQPNSLLMLHLLYLLYLLICSRPDIFFNVEALASAHWSSVEAALKYRILSSTQNVGILFLDNLNVEGLLRFGLGLMALYIWVVFSLLATVQFFLGLFHFSHHRCAL</sequence>
<dbReference type="AlphaFoldDB" id="D8UHR1"/>
<evidence type="ECO:0000313" key="4">
    <source>
        <dbReference type="Proteomes" id="UP000001058"/>
    </source>
</evidence>
<dbReference type="Proteomes" id="UP000001058">
    <property type="component" value="Unassembled WGS sequence"/>
</dbReference>
<proteinExistence type="predicted"/>
<organism evidence="4">
    <name type="scientific">Volvox carteri f. nagariensis</name>
    <dbReference type="NCBI Taxonomy" id="3068"/>
    <lineage>
        <taxon>Eukaryota</taxon>
        <taxon>Viridiplantae</taxon>
        <taxon>Chlorophyta</taxon>
        <taxon>core chlorophytes</taxon>
        <taxon>Chlorophyceae</taxon>
        <taxon>CS clade</taxon>
        <taxon>Chlamydomonadales</taxon>
        <taxon>Volvocaceae</taxon>
        <taxon>Volvox</taxon>
    </lineage>
</organism>
<dbReference type="GeneID" id="9623286"/>
<evidence type="ECO:0000256" key="2">
    <source>
        <dbReference type="SAM" id="Phobius"/>
    </source>
</evidence>